<dbReference type="eggNOG" id="COG1233">
    <property type="taxonomic scope" value="Bacteria"/>
</dbReference>
<dbReference type="PANTHER" id="PTHR46091:SF3">
    <property type="entry name" value="AMINE OXIDASE DOMAIN-CONTAINING PROTEIN"/>
    <property type="match status" value="1"/>
</dbReference>
<keyword evidence="5" id="KW-0520">NAD</keyword>
<dbReference type="Proteomes" id="UP000005631">
    <property type="component" value="Chromosome"/>
</dbReference>
<dbReference type="PATRIC" id="fig|926562.3.peg.1224"/>
<dbReference type="InterPro" id="IPR036188">
    <property type="entry name" value="FAD/NAD-bd_sf"/>
</dbReference>
<name>G8R625_OWEHD</name>
<dbReference type="KEGG" id="oho:Oweho_1210"/>
<dbReference type="InterPro" id="IPR052206">
    <property type="entry name" value="Retinol_saturase"/>
</dbReference>
<reference evidence="6 7" key="1">
    <citation type="journal article" date="2012" name="Stand. Genomic Sci.">
        <title>Genome sequence of the orange-pigmented seawater bacterium Owenweeksia hongkongensis type strain (UST20020801(T)).</title>
        <authorList>
            <person name="Riedel T."/>
            <person name="Held B."/>
            <person name="Nolan M."/>
            <person name="Lucas S."/>
            <person name="Lapidus A."/>
            <person name="Tice H."/>
            <person name="Del Rio T.G."/>
            <person name="Cheng J.F."/>
            <person name="Han C."/>
            <person name="Tapia R."/>
            <person name="Goodwin L.A."/>
            <person name="Pitluck S."/>
            <person name="Liolios K."/>
            <person name="Mavromatis K."/>
            <person name="Pagani I."/>
            <person name="Ivanova N."/>
            <person name="Mikhailova N."/>
            <person name="Pati A."/>
            <person name="Chen A."/>
            <person name="Palaniappan K."/>
            <person name="Rohde M."/>
            <person name="Tindall B.J."/>
            <person name="Detter J.C."/>
            <person name="Goker M."/>
            <person name="Woyke T."/>
            <person name="Bristow J."/>
            <person name="Eisen J.A."/>
            <person name="Markowitz V."/>
            <person name="Hugenholtz P."/>
            <person name="Klenk H.P."/>
            <person name="Kyrpides N.C."/>
        </authorList>
    </citation>
    <scope>NUCLEOTIDE SEQUENCE</scope>
    <source>
        <strain evidence="7">DSM 17368 / JCM 12287 / NRRL B-23963</strain>
    </source>
</reference>
<keyword evidence="1" id="KW-0285">Flavoprotein</keyword>
<proteinExistence type="predicted"/>
<evidence type="ECO:0000256" key="1">
    <source>
        <dbReference type="ARBA" id="ARBA00022630"/>
    </source>
</evidence>
<evidence type="ECO:0000256" key="5">
    <source>
        <dbReference type="ARBA" id="ARBA00023027"/>
    </source>
</evidence>
<evidence type="ECO:0000256" key="3">
    <source>
        <dbReference type="ARBA" id="ARBA00022827"/>
    </source>
</evidence>
<dbReference type="OrthoDB" id="9789960at2"/>
<dbReference type="Pfam" id="PF13450">
    <property type="entry name" value="NAD_binding_8"/>
    <property type="match status" value="1"/>
</dbReference>
<dbReference type="Gene3D" id="3.50.50.60">
    <property type="entry name" value="FAD/NAD(P)-binding domain"/>
    <property type="match status" value="2"/>
</dbReference>
<gene>
    <name evidence="6" type="ordered locus">Oweho_1210</name>
</gene>
<keyword evidence="4" id="KW-0521">NADP</keyword>
<evidence type="ECO:0000256" key="4">
    <source>
        <dbReference type="ARBA" id="ARBA00022857"/>
    </source>
</evidence>
<sequence>MNEEHPYDFVIIGSGLGGLECGYILADEGYSVCVLEKNHQLGGNLQVFSREKVAFDTGVHYIGGLEEGQNLYQMFKYFGLMDKLKLVKMDSKFDRITFNGDPVEYNHAQGYDAFAKSLIEQFPEDEGAINEYCKTVQEICNHFPLYNLEYSQESYLEDKVLGIGVKDYLEQLTSNEKLQAVLGGSNMLYAGISDKTPLYVHALIVNTYIESSYRCIDGGAQIAKHLAKSIREMGGVVLKRTEVTSFEYEGKEISCAVTEDGERFYGKNFISNIHPQDTLDMVEDGRVRKAYVNRIKSLENSVSAFILNIVCKPESFEYQNYNYYHHKTWDVWKGVDESAETWPSSYMFSTPAHSENQKYSKGIIVLAYMKYSEVQEWEKTLRTVVKPSERGEAYEKFKKEKEEVVLKEVEKKFPHIRDCIKTVYSSTPLTYRDYIGNSDGSIYGVVKDYNAPLKTFITPKTKIPNLYLTGQNINLHGILGVSISSLVTCSEFIDKKYLLDKINNA</sequence>
<protein>
    <submittedName>
        <fullName evidence="6">Phytoene dehydrogenase-like oxidoreductase</fullName>
    </submittedName>
</protein>
<evidence type="ECO:0000313" key="7">
    <source>
        <dbReference type="Proteomes" id="UP000005631"/>
    </source>
</evidence>
<dbReference type="EMBL" id="CP003156">
    <property type="protein sequence ID" value="AEV32215.1"/>
    <property type="molecule type" value="Genomic_DNA"/>
</dbReference>
<organism evidence="6 7">
    <name type="scientific">Owenweeksia hongkongensis (strain DSM 17368 / CIP 108786 / JCM 12287 / NRRL B-23963 / UST20020801)</name>
    <dbReference type="NCBI Taxonomy" id="926562"/>
    <lineage>
        <taxon>Bacteria</taxon>
        <taxon>Pseudomonadati</taxon>
        <taxon>Bacteroidota</taxon>
        <taxon>Flavobacteriia</taxon>
        <taxon>Flavobacteriales</taxon>
        <taxon>Owenweeksiaceae</taxon>
        <taxon>Owenweeksia</taxon>
    </lineage>
</organism>
<keyword evidence="7" id="KW-1185">Reference proteome</keyword>
<accession>G8R625</accession>
<keyword evidence="3" id="KW-0274">FAD</keyword>
<keyword evidence="2" id="KW-0732">Signal</keyword>
<dbReference type="PANTHER" id="PTHR46091">
    <property type="entry name" value="BLR7054 PROTEIN"/>
    <property type="match status" value="1"/>
</dbReference>
<dbReference type="RefSeq" id="WP_014201575.1">
    <property type="nucleotide sequence ID" value="NC_016599.1"/>
</dbReference>
<dbReference type="HOGENOM" id="CLU_019722_1_2_10"/>
<dbReference type="SUPFAM" id="SSF51905">
    <property type="entry name" value="FAD/NAD(P)-binding domain"/>
    <property type="match status" value="1"/>
</dbReference>
<evidence type="ECO:0000313" key="6">
    <source>
        <dbReference type="EMBL" id="AEV32215.1"/>
    </source>
</evidence>
<evidence type="ECO:0000256" key="2">
    <source>
        <dbReference type="ARBA" id="ARBA00022729"/>
    </source>
</evidence>
<dbReference type="AlphaFoldDB" id="G8R625"/>
<dbReference type="STRING" id="926562.Oweho_1210"/>